<comment type="cofactor">
    <cofactor evidence="1">
        <name>[4Fe-4S] cluster</name>
        <dbReference type="ChEBI" id="CHEBI:49883"/>
    </cofactor>
</comment>
<dbReference type="SUPFAM" id="SSF102114">
    <property type="entry name" value="Radical SAM enzymes"/>
    <property type="match status" value="1"/>
</dbReference>
<dbReference type="EMBL" id="LR877170">
    <property type="protein sequence ID" value="CAD2222447.1"/>
    <property type="molecule type" value="Genomic_DNA"/>
</dbReference>
<gene>
    <name evidence="13" type="ORF">ADEAN_000999100</name>
</gene>
<sequence>MYGEEKFNTFAKHIHQYCKGLGAPHFVVPPVYASEEKLQGLFKIFTLALVKWLSRVEFVTNAARFEIKMTKKTAPKKENSSCCTTENGTKEDEDNNYEDEEEEDVSGSEGDMEDLLADVEDDNNGEKKELLYPRLQKNLEKQGYQIIGSHSAVKLCRWTKSMLRGRGGCYKYTFYNIKSFQCMELTPSLACANKCVFCWRHHTNPVSTFFKWKQDDAQFVFETGVQQHQKMIKQLKSVPGVTEERLEEAKTVRHCALSLVGEPIMYPQINSFCHLLHENNISSFMVTNAQFPAQLRNLIPVVQLYLSIDAPTPDEIKKIDRPLFEDYWERCLACTEELKKKKQRTVFRLTLINEENDTNINNYADLVQRGWPDFIEVKGVTYCGTSNSNTINMKTHVPRHDQVIQFCQRLCDVLASRYPHYKTPQMENVTPEDEKDDNNIICIPTEERHRPYHIACEHEHSCCVLIALDKFYFNQCWNTWIDYEKFFELALQHDEPAVVEHNNNTNENNENNNQKTLHESDINYESNKEDYDKYAHYNKNFNSLQYAAPTPRWATYRSKEKGFDPNQTRMLGKKARPVAITSGC</sequence>
<dbReference type="PANTHER" id="PTHR13930">
    <property type="entry name" value="S-ADENOSYL-L-METHIONINE-DEPENDENT TRNA 4-DEMETHYLWYOSINE SYNTHASE"/>
    <property type="match status" value="1"/>
</dbReference>
<organism evidence="13 14">
    <name type="scientific">Angomonas deanei</name>
    <dbReference type="NCBI Taxonomy" id="59799"/>
    <lineage>
        <taxon>Eukaryota</taxon>
        <taxon>Discoba</taxon>
        <taxon>Euglenozoa</taxon>
        <taxon>Kinetoplastea</taxon>
        <taxon>Metakinetoplastina</taxon>
        <taxon>Trypanosomatida</taxon>
        <taxon>Trypanosomatidae</taxon>
        <taxon>Strigomonadinae</taxon>
        <taxon>Angomonas</taxon>
    </lineage>
</organism>
<dbReference type="SFLD" id="SFLDG01071">
    <property type="entry name" value="tRNA_wybutosine-synthesizing"/>
    <property type="match status" value="1"/>
</dbReference>
<accession>A0A7G2CT71</accession>
<dbReference type="PROSITE" id="PS51918">
    <property type="entry name" value="RADICAL_SAM"/>
    <property type="match status" value="1"/>
</dbReference>
<dbReference type="GO" id="GO:0102521">
    <property type="term" value="F:tRNA-4-demethylwyosine synthase activity"/>
    <property type="evidence" value="ECO:0007669"/>
    <property type="project" value="UniProtKB-EC"/>
</dbReference>
<keyword evidence="6" id="KW-0408">Iron</keyword>
<dbReference type="InterPro" id="IPR007197">
    <property type="entry name" value="rSAM"/>
</dbReference>
<dbReference type="Gene3D" id="3.20.20.70">
    <property type="entry name" value="Aldolase class I"/>
    <property type="match status" value="1"/>
</dbReference>
<keyword evidence="3" id="KW-0949">S-adenosyl-L-methionine</keyword>
<dbReference type="SFLD" id="SFLDF00284">
    <property type="entry name" value="tRNA_wybutosine-synthesizing"/>
    <property type="match status" value="1"/>
</dbReference>
<evidence type="ECO:0000259" key="12">
    <source>
        <dbReference type="PROSITE" id="PS51918"/>
    </source>
</evidence>
<keyword evidence="7" id="KW-0411">Iron-sulfur</keyword>
<evidence type="ECO:0000256" key="2">
    <source>
        <dbReference type="ARBA" id="ARBA00022485"/>
    </source>
</evidence>
<keyword evidence="2" id="KW-0004">4Fe-4S</keyword>
<evidence type="ECO:0000256" key="4">
    <source>
        <dbReference type="ARBA" id="ARBA00022694"/>
    </source>
</evidence>
<proteinExistence type="predicted"/>
<keyword evidence="14" id="KW-1185">Reference proteome</keyword>
<evidence type="ECO:0000256" key="9">
    <source>
        <dbReference type="ARBA" id="ARBA00023239"/>
    </source>
</evidence>
<dbReference type="GO" id="GO:0031591">
    <property type="term" value="P:wybutosine biosynthetic process"/>
    <property type="evidence" value="ECO:0007669"/>
    <property type="project" value="TreeGrafter"/>
</dbReference>
<dbReference type="PANTHER" id="PTHR13930:SF0">
    <property type="entry name" value="S-ADENOSYL-L-METHIONINE-DEPENDENT TRNA 4-DEMETHYLWYOSINE SYNTHASE TYW1-RELATED"/>
    <property type="match status" value="1"/>
</dbReference>
<dbReference type="GO" id="GO:0046872">
    <property type="term" value="F:metal ion binding"/>
    <property type="evidence" value="ECO:0007669"/>
    <property type="project" value="UniProtKB-KW"/>
</dbReference>
<evidence type="ECO:0000256" key="11">
    <source>
        <dbReference type="SAM" id="MobiDB-lite"/>
    </source>
</evidence>
<evidence type="ECO:0000256" key="7">
    <source>
        <dbReference type="ARBA" id="ARBA00023014"/>
    </source>
</evidence>
<keyword evidence="8" id="KW-0496">Mitochondrion</keyword>
<dbReference type="Proteomes" id="UP000515908">
    <property type="component" value="Chromosome 26"/>
</dbReference>
<evidence type="ECO:0000256" key="3">
    <source>
        <dbReference type="ARBA" id="ARBA00022691"/>
    </source>
</evidence>
<protein>
    <submittedName>
        <fullName evidence="13">Radical SAM superfamily/Wyosine base formation, putative</fullName>
    </submittedName>
</protein>
<name>A0A7G2CT71_9TRYP</name>
<dbReference type="InterPro" id="IPR034556">
    <property type="entry name" value="tRNA_wybutosine-synthase"/>
</dbReference>
<dbReference type="InterPro" id="IPR013785">
    <property type="entry name" value="Aldolase_TIM"/>
</dbReference>
<evidence type="ECO:0000256" key="5">
    <source>
        <dbReference type="ARBA" id="ARBA00022723"/>
    </source>
</evidence>
<evidence type="ECO:0000256" key="6">
    <source>
        <dbReference type="ARBA" id="ARBA00023004"/>
    </source>
</evidence>
<evidence type="ECO:0000256" key="1">
    <source>
        <dbReference type="ARBA" id="ARBA00001966"/>
    </source>
</evidence>
<feature type="region of interest" description="Disordered" evidence="11">
    <location>
        <begin position="76"/>
        <end position="110"/>
    </location>
</feature>
<evidence type="ECO:0000256" key="8">
    <source>
        <dbReference type="ARBA" id="ARBA00023128"/>
    </source>
</evidence>
<dbReference type="InterPro" id="IPR058240">
    <property type="entry name" value="rSAM_sf"/>
</dbReference>
<reference evidence="13 14" key="1">
    <citation type="submission" date="2020-08" db="EMBL/GenBank/DDBJ databases">
        <authorList>
            <person name="Newling K."/>
            <person name="Davey J."/>
            <person name="Forrester S."/>
        </authorList>
    </citation>
    <scope>NUCLEOTIDE SEQUENCE [LARGE SCALE GENOMIC DNA]</scope>
    <source>
        <strain evidence="14">Crithidia deanei Carvalho (ATCC PRA-265)</strain>
    </source>
</reference>
<evidence type="ECO:0000313" key="14">
    <source>
        <dbReference type="Proteomes" id="UP000515908"/>
    </source>
</evidence>
<dbReference type="InterPro" id="IPR013917">
    <property type="entry name" value="tRNA_wybutosine-synth"/>
</dbReference>
<feature type="compositionally biased region" description="Acidic residues" evidence="11">
    <location>
        <begin position="91"/>
        <end position="110"/>
    </location>
</feature>
<dbReference type="SFLD" id="SFLDS00029">
    <property type="entry name" value="Radical_SAM"/>
    <property type="match status" value="1"/>
</dbReference>
<dbReference type="GO" id="GO:0005737">
    <property type="term" value="C:cytoplasm"/>
    <property type="evidence" value="ECO:0007669"/>
    <property type="project" value="UniProtKB-ARBA"/>
</dbReference>
<comment type="catalytic activity">
    <reaction evidence="10">
        <text>N(1)-methylguanosine(37) in tRNA(Phe) + pyruvate + S-adenosyl-L-methionine = 4-demethylwyosine(37) in tRNA(Phe) + 5'-deoxyadenosine + L-methionine + CO2 + H2O</text>
        <dbReference type="Rhea" id="RHEA:36347"/>
        <dbReference type="Rhea" id="RHEA-COMP:10164"/>
        <dbReference type="Rhea" id="RHEA-COMP:10165"/>
        <dbReference type="ChEBI" id="CHEBI:15361"/>
        <dbReference type="ChEBI" id="CHEBI:15377"/>
        <dbReference type="ChEBI" id="CHEBI:16526"/>
        <dbReference type="ChEBI" id="CHEBI:17319"/>
        <dbReference type="ChEBI" id="CHEBI:57844"/>
        <dbReference type="ChEBI" id="CHEBI:59789"/>
        <dbReference type="ChEBI" id="CHEBI:64315"/>
        <dbReference type="ChEBI" id="CHEBI:73542"/>
        <dbReference type="EC" id="4.1.3.44"/>
    </reaction>
</comment>
<dbReference type="VEuPathDB" id="TriTrypDB:ADEAN_000999100"/>
<feature type="domain" description="Radical SAM core" evidence="12">
    <location>
        <begin position="175"/>
        <end position="432"/>
    </location>
</feature>
<evidence type="ECO:0000256" key="10">
    <source>
        <dbReference type="ARBA" id="ARBA00049466"/>
    </source>
</evidence>
<dbReference type="Pfam" id="PF04055">
    <property type="entry name" value="Radical_SAM"/>
    <property type="match status" value="1"/>
</dbReference>
<evidence type="ECO:0000313" key="13">
    <source>
        <dbReference type="EMBL" id="CAD2222447.1"/>
    </source>
</evidence>
<dbReference type="Pfam" id="PF08608">
    <property type="entry name" value="Wyosine_form"/>
    <property type="match status" value="1"/>
</dbReference>
<dbReference type="GO" id="GO:0051539">
    <property type="term" value="F:4 iron, 4 sulfur cluster binding"/>
    <property type="evidence" value="ECO:0007669"/>
    <property type="project" value="UniProtKB-KW"/>
</dbReference>
<keyword evidence="5" id="KW-0479">Metal-binding</keyword>
<keyword evidence="4" id="KW-0819">tRNA processing</keyword>
<keyword evidence="9" id="KW-0456">Lyase</keyword>
<dbReference type="AlphaFoldDB" id="A0A7G2CT71"/>